<sequence length="297" mass="33995">MKRFVLPLILLTVLLTSCGPVDLNAPMPIYETGIDPNSWVPIPAGEFYFGQHEHIESTLAYQIMVTDVTVSQYADFLNSALADGSVKFVNDEIVGFYPGDIFRGFEHEEEIKAGDWVFIPLDDPSQRVEFEDLTFSAQSGYENHPMTMVSWFGAWGYCDYYGYRLPTEMEWEKAARGTDERPFPWGEEITRENANFYASRDPFEDMSNVGSRTSPVGFYNGKKFGNYQTLDSASPYGLYDMAGNVWQWTGNVYEDMHYRFMRGGSKDTYEMDLRLWVRNNATPTYVSPGVGFRCVKD</sequence>
<dbReference type="InterPro" id="IPR016187">
    <property type="entry name" value="CTDL_fold"/>
</dbReference>
<comment type="caution">
    <text evidence="3">The sequence shown here is derived from an EMBL/GenBank/DDBJ whole genome shotgun (WGS) entry which is preliminary data.</text>
</comment>
<evidence type="ECO:0000313" key="4">
    <source>
        <dbReference type="Proteomes" id="UP000614469"/>
    </source>
</evidence>
<organism evidence="3 4">
    <name type="scientific">Candidatus Desulfolinea nitratireducens</name>
    <dbReference type="NCBI Taxonomy" id="2841698"/>
    <lineage>
        <taxon>Bacteria</taxon>
        <taxon>Bacillati</taxon>
        <taxon>Chloroflexota</taxon>
        <taxon>Anaerolineae</taxon>
        <taxon>Anaerolineales</taxon>
        <taxon>Anaerolineales incertae sedis</taxon>
        <taxon>Candidatus Desulfolinea</taxon>
    </lineage>
</organism>
<reference evidence="3 4" key="1">
    <citation type="submission" date="2020-08" db="EMBL/GenBank/DDBJ databases">
        <title>Bridging the membrane lipid divide: bacteria of the FCB group superphylum have the potential to synthesize archaeal ether lipids.</title>
        <authorList>
            <person name="Villanueva L."/>
            <person name="Von Meijenfeldt F.A.B."/>
            <person name="Westbye A.B."/>
            <person name="Yadav S."/>
            <person name="Hopmans E.C."/>
            <person name="Dutilh B.E."/>
            <person name="Sinninghe Damste J.S."/>
        </authorList>
    </citation>
    <scope>NUCLEOTIDE SEQUENCE [LARGE SCALE GENOMIC DNA]</scope>
    <source>
        <strain evidence="3">NIOZ-UU36</strain>
    </source>
</reference>
<dbReference type="InterPro" id="IPR051043">
    <property type="entry name" value="Sulfatase_Mod_Factor_Kinase"/>
</dbReference>
<feature type="chain" id="PRO_5035294734" evidence="1">
    <location>
        <begin position="24"/>
        <end position="297"/>
    </location>
</feature>
<dbReference type="Pfam" id="PF03781">
    <property type="entry name" value="FGE-sulfatase"/>
    <property type="match status" value="1"/>
</dbReference>
<dbReference type="PANTHER" id="PTHR23150">
    <property type="entry name" value="SULFATASE MODIFYING FACTOR 1, 2"/>
    <property type="match status" value="1"/>
</dbReference>
<keyword evidence="1" id="KW-0732">Signal</keyword>
<dbReference type="SUPFAM" id="SSF56436">
    <property type="entry name" value="C-type lectin-like"/>
    <property type="match status" value="1"/>
</dbReference>
<name>A0A8J6TFL6_9CHLR</name>
<evidence type="ECO:0000256" key="1">
    <source>
        <dbReference type="SAM" id="SignalP"/>
    </source>
</evidence>
<feature type="signal peptide" evidence="1">
    <location>
        <begin position="1"/>
        <end position="23"/>
    </location>
</feature>
<feature type="domain" description="Sulfatase-modifying factor enzyme-like" evidence="2">
    <location>
        <begin position="37"/>
        <end position="296"/>
    </location>
</feature>
<dbReference type="InterPro" id="IPR042095">
    <property type="entry name" value="SUMF_sf"/>
</dbReference>
<dbReference type="PROSITE" id="PS51257">
    <property type="entry name" value="PROKAR_LIPOPROTEIN"/>
    <property type="match status" value="1"/>
</dbReference>
<dbReference type="GO" id="GO:0120147">
    <property type="term" value="F:formylglycine-generating oxidase activity"/>
    <property type="evidence" value="ECO:0007669"/>
    <property type="project" value="TreeGrafter"/>
</dbReference>
<dbReference type="Gene3D" id="3.90.1580.10">
    <property type="entry name" value="paralog of FGE (formylglycine-generating enzyme)"/>
    <property type="match status" value="1"/>
</dbReference>
<dbReference type="AlphaFoldDB" id="A0A8J6TFL6"/>
<dbReference type="Proteomes" id="UP000614469">
    <property type="component" value="Unassembled WGS sequence"/>
</dbReference>
<dbReference type="PANTHER" id="PTHR23150:SF19">
    <property type="entry name" value="FORMYLGLYCINE-GENERATING ENZYME"/>
    <property type="match status" value="1"/>
</dbReference>
<evidence type="ECO:0000259" key="2">
    <source>
        <dbReference type="Pfam" id="PF03781"/>
    </source>
</evidence>
<proteinExistence type="predicted"/>
<dbReference type="EMBL" id="JACNJN010000176">
    <property type="protein sequence ID" value="MBC8336596.1"/>
    <property type="molecule type" value="Genomic_DNA"/>
</dbReference>
<gene>
    <name evidence="3" type="ORF">H8E29_15145</name>
</gene>
<accession>A0A8J6TFL6</accession>
<protein>
    <submittedName>
        <fullName evidence="3">SUMF1/EgtB/PvdO family nonheme iron enzyme</fullName>
    </submittedName>
</protein>
<dbReference type="InterPro" id="IPR005532">
    <property type="entry name" value="SUMF_dom"/>
</dbReference>
<evidence type="ECO:0000313" key="3">
    <source>
        <dbReference type="EMBL" id="MBC8336596.1"/>
    </source>
</evidence>